<dbReference type="InterPro" id="IPR023198">
    <property type="entry name" value="PGP-like_dom2"/>
</dbReference>
<comment type="caution">
    <text evidence="1">The sequence shown here is derived from an EMBL/GenBank/DDBJ whole genome shotgun (WGS) entry which is preliminary data.</text>
</comment>
<protein>
    <submittedName>
        <fullName evidence="1">Phosphoglycolate phosphatase</fullName>
    </submittedName>
</protein>
<name>A0A0R1Q1Z0_9LACO</name>
<dbReference type="InterPro" id="IPR041492">
    <property type="entry name" value="HAD_2"/>
</dbReference>
<sequence>MADYFWDFDGTLYDTYRGMVKSFVEACTAYNFSVERDQIYKSMRRTSLHQTFDKFLKQVDSKKKKMIVDKYQIIEKSEQADDLPFEGAVEVCNWVIKQGGRNFLVTHRNKSALSLIERDQFKNLFTGYVTSENNFPRKPDPASLNFLCEQYQVDKNNAFMIGDRALDVNAAHQAGIKGILFDPDDIIVAKVVPDRRIKRLLEITL</sequence>
<dbReference type="GO" id="GO:0006281">
    <property type="term" value="P:DNA repair"/>
    <property type="evidence" value="ECO:0007669"/>
    <property type="project" value="TreeGrafter"/>
</dbReference>
<dbReference type="PATRIC" id="fig|1423812.3.peg.1771"/>
<dbReference type="NCBIfam" id="TIGR01549">
    <property type="entry name" value="HAD-SF-IA-v1"/>
    <property type="match status" value="1"/>
</dbReference>
<dbReference type="SUPFAM" id="SSF56784">
    <property type="entry name" value="HAD-like"/>
    <property type="match status" value="1"/>
</dbReference>
<dbReference type="InterPro" id="IPR006439">
    <property type="entry name" value="HAD-SF_hydro_IA"/>
</dbReference>
<dbReference type="PANTHER" id="PTHR43434">
    <property type="entry name" value="PHOSPHOGLYCOLATE PHOSPHATASE"/>
    <property type="match status" value="1"/>
</dbReference>
<dbReference type="PANTHER" id="PTHR43434:SF25">
    <property type="entry name" value="PHOSPHOGLYCOLATE PHOSPHATASE"/>
    <property type="match status" value="1"/>
</dbReference>
<keyword evidence="2" id="KW-1185">Reference proteome</keyword>
<evidence type="ECO:0000313" key="1">
    <source>
        <dbReference type="EMBL" id="KRL38460.1"/>
    </source>
</evidence>
<evidence type="ECO:0000313" key="2">
    <source>
        <dbReference type="Proteomes" id="UP000051155"/>
    </source>
</evidence>
<dbReference type="InterPro" id="IPR023214">
    <property type="entry name" value="HAD_sf"/>
</dbReference>
<dbReference type="GO" id="GO:0005829">
    <property type="term" value="C:cytosol"/>
    <property type="evidence" value="ECO:0007669"/>
    <property type="project" value="TreeGrafter"/>
</dbReference>
<dbReference type="RefSeq" id="WP_057736122.1">
    <property type="nucleotide sequence ID" value="NZ_AZEG01000004.1"/>
</dbReference>
<dbReference type="STRING" id="1423812.FD20_GL001661"/>
<reference evidence="1 2" key="1">
    <citation type="journal article" date="2015" name="Genome Announc.">
        <title>Expanding the biotechnology potential of lactobacilli through comparative genomics of 213 strains and associated genera.</title>
        <authorList>
            <person name="Sun Z."/>
            <person name="Harris H.M."/>
            <person name="McCann A."/>
            <person name="Guo C."/>
            <person name="Argimon S."/>
            <person name="Zhang W."/>
            <person name="Yang X."/>
            <person name="Jeffery I.B."/>
            <person name="Cooney J.C."/>
            <person name="Kagawa T.F."/>
            <person name="Liu W."/>
            <person name="Song Y."/>
            <person name="Salvetti E."/>
            <person name="Wrobel A."/>
            <person name="Rasinkangas P."/>
            <person name="Parkhill J."/>
            <person name="Rea M.C."/>
            <person name="O'Sullivan O."/>
            <person name="Ritari J."/>
            <person name="Douillard F.P."/>
            <person name="Paul Ross R."/>
            <person name="Yang R."/>
            <person name="Briner A.E."/>
            <person name="Felis G.E."/>
            <person name="de Vos W.M."/>
            <person name="Barrangou R."/>
            <person name="Klaenhammer T.R."/>
            <person name="Caufield P.W."/>
            <person name="Cui Y."/>
            <person name="Zhang H."/>
            <person name="O'Toole P.W."/>
        </authorList>
    </citation>
    <scope>NUCLEOTIDE SEQUENCE [LARGE SCALE GENOMIC DNA]</scope>
    <source>
        <strain evidence="1 2">DSM 19971</strain>
    </source>
</reference>
<gene>
    <name evidence="1" type="ORF">FD20_GL001661</name>
</gene>
<dbReference type="Gene3D" id="1.10.150.240">
    <property type="entry name" value="Putative phosphatase, domain 2"/>
    <property type="match status" value="1"/>
</dbReference>
<dbReference type="InterPro" id="IPR050155">
    <property type="entry name" value="HAD-like_hydrolase_sf"/>
</dbReference>
<dbReference type="Pfam" id="PF13419">
    <property type="entry name" value="HAD_2"/>
    <property type="match status" value="1"/>
</dbReference>
<dbReference type="SFLD" id="SFLDS00003">
    <property type="entry name" value="Haloacid_Dehalogenase"/>
    <property type="match status" value="1"/>
</dbReference>
<dbReference type="AlphaFoldDB" id="A0A0R1Q1Z0"/>
<dbReference type="GO" id="GO:0008967">
    <property type="term" value="F:phosphoglycolate phosphatase activity"/>
    <property type="evidence" value="ECO:0007669"/>
    <property type="project" value="TreeGrafter"/>
</dbReference>
<accession>A0A0R1Q1Z0</accession>
<organism evidence="1 2">
    <name type="scientific">Liquorilactobacillus uvarum DSM 19971</name>
    <dbReference type="NCBI Taxonomy" id="1423812"/>
    <lineage>
        <taxon>Bacteria</taxon>
        <taxon>Bacillati</taxon>
        <taxon>Bacillota</taxon>
        <taxon>Bacilli</taxon>
        <taxon>Lactobacillales</taxon>
        <taxon>Lactobacillaceae</taxon>
        <taxon>Liquorilactobacillus</taxon>
    </lineage>
</organism>
<dbReference type="EMBL" id="AZEG01000004">
    <property type="protein sequence ID" value="KRL38460.1"/>
    <property type="molecule type" value="Genomic_DNA"/>
</dbReference>
<dbReference type="SFLD" id="SFLDG01129">
    <property type="entry name" value="C1.5:_HAD__Beta-PGM__Phosphata"/>
    <property type="match status" value="1"/>
</dbReference>
<dbReference type="InterPro" id="IPR036412">
    <property type="entry name" value="HAD-like_sf"/>
</dbReference>
<dbReference type="Gene3D" id="3.40.50.1000">
    <property type="entry name" value="HAD superfamily/HAD-like"/>
    <property type="match status" value="1"/>
</dbReference>
<dbReference type="Proteomes" id="UP000051155">
    <property type="component" value="Unassembled WGS sequence"/>
</dbReference>
<dbReference type="OrthoDB" id="9807630at2"/>
<proteinExistence type="predicted"/>